<organism evidence="1 2">
    <name type="scientific">Phlebia brevispora</name>
    <dbReference type="NCBI Taxonomy" id="194682"/>
    <lineage>
        <taxon>Eukaryota</taxon>
        <taxon>Fungi</taxon>
        <taxon>Dikarya</taxon>
        <taxon>Basidiomycota</taxon>
        <taxon>Agaricomycotina</taxon>
        <taxon>Agaricomycetes</taxon>
        <taxon>Polyporales</taxon>
        <taxon>Meruliaceae</taxon>
        <taxon>Phlebia</taxon>
    </lineage>
</organism>
<protein>
    <submittedName>
        <fullName evidence="1">Uncharacterized protein</fullName>
    </submittedName>
</protein>
<comment type="caution">
    <text evidence="1">The sequence shown here is derived from an EMBL/GenBank/DDBJ whole genome shotgun (WGS) entry which is preliminary data.</text>
</comment>
<evidence type="ECO:0000313" key="1">
    <source>
        <dbReference type="EMBL" id="KAJ3542107.1"/>
    </source>
</evidence>
<keyword evidence="2" id="KW-1185">Reference proteome</keyword>
<accession>A0ACC1SLK3</accession>
<evidence type="ECO:0000313" key="2">
    <source>
        <dbReference type="Proteomes" id="UP001148662"/>
    </source>
</evidence>
<sequence length="457" mass="52542">MSMSSTSPPPPPLLSEDHTNSLPMAWRLPEVLKSCSPTELALQWIRVPPRELAEIPVMYPPSQPATAADLPAELCYTVLKFLSLGTCYKTRVPDVELHKCKDEAECTRHYVGCDWEELCRIALVCRRWYRLLKDELDMSIILYNREDLKVILANLNFVHHYTSARSIFGEPDLIEHLRTPWIHQISLRVLTTLKIPTRSVELMMKNSEPFPRGQIVSSIHNSLPRRLPRFSSGIEDLCLSGVHFKRFEHLVWLIKEMPSVSRVYLAHVTWDPQTLGADQIARSTSFLERENRMYDVSYLSDSCTDDKAAAWLAIFVGLTREDVLDQNDARSLWAIVMAFREDQMNYYEQTVDEIKLRRFTVFHTPRAGARQKRKVRAVAFHLSDRHWSGVTVDWGEIDRRLASCGALEVVLLAFFSWDSLCKHHNSIRTSFLASLNAVHMYSSSSHLKTTCAGVKRL</sequence>
<reference evidence="1" key="1">
    <citation type="submission" date="2022-07" db="EMBL/GenBank/DDBJ databases">
        <title>Genome Sequence of Phlebia brevispora.</title>
        <authorList>
            <person name="Buettner E."/>
        </authorList>
    </citation>
    <scope>NUCLEOTIDE SEQUENCE</scope>
    <source>
        <strain evidence="1">MPL23</strain>
    </source>
</reference>
<gene>
    <name evidence="1" type="ORF">NM688_g6006</name>
</gene>
<dbReference type="Proteomes" id="UP001148662">
    <property type="component" value="Unassembled WGS sequence"/>
</dbReference>
<proteinExistence type="predicted"/>
<dbReference type="EMBL" id="JANHOG010001175">
    <property type="protein sequence ID" value="KAJ3542107.1"/>
    <property type="molecule type" value="Genomic_DNA"/>
</dbReference>
<name>A0ACC1SLK3_9APHY</name>